<dbReference type="AlphaFoldDB" id="U2GL45"/>
<evidence type="ECO:0000256" key="4">
    <source>
        <dbReference type="PIRSR" id="PIRSR005384-2"/>
    </source>
</evidence>
<dbReference type="InterPro" id="IPR036569">
    <property type="entry name" value="RpiB_LacA_LacB_sf"/>
</dbReference>
<dbReference type="NCBIfam" id="NF004051">
    <property type="entry name" value="PRK05571.1"/>
    <property type="match status" value="1"/>
</dbReference>
<accession>U2GL45</accession>
<dbReference type="InterPro" id="IPR003500">
    <property type="entry name" value="RpiB_LacA_LacB"/>
</dbReference>
<dbReference type="EMBL" id="ANNG01000019">
    <property type="protein sequence ID" value="ERJ28829.1"/>
    <property type="molecule type" value="Genomic_DNA"/>
</dbReference>
<evidence type="ECO:0000256" key="3">
    <source>
        <dbReference type="PIRSR" id="PIRSR005384-1"/>
    </source>
</evidence>
<proteinExistence type="inferred from homology"/>
<feature type="binding site" evidence="4">
    <location>
        <begin position="79"/>
        <end position="83"/>
    </location>
    <ligand>
        <name>D-ribulose 5-phosphate</name>
        <dbReference type="ChEBI" id="CHEBI:58121"/>
    </ligand>
</feature>
<keyword evidence="2 5" id="KW-0413">Isomerase</keyword>
<evidence type="ECO:0000256" key="2">
    <source>
        <dbReference type="ARBA" id="ARBA00023235"/>
    </source>
</evidence>
<dbReference type="SUPFAM" id="SSF89623">
    <property type="entry name" value="Ribose/Galactose isomerase RpiB/AlsB"/>
    <property type="match status" value="1"/>
</dbReference>
<dbReference type="GO" id="GO:0016861">
    <property type="term" value="F:intramolecular oxidoreductase activity, interconverting aldoses and ketoses"/>
    <property type="evidence" value="ECO:0007669"/>
    <property type="project" value="UniProtKB-ARBA"/>
</dbReference>
<feature type="binding site" evidence="4">
    <location>
        <position position="145"/>
    </location>
    <ligand>
        <name>D-ribulose 5-phosphate</name>
        <dbReference type="ChEBI" id="CHEBI:58121"/>
    </ligand>
</feature>
<feature type="binding site" evidence="4">
    <location>
        <begin position="23"/>
        <end position="24"/>
    </location>
    <ligand>
        <name>D-ribulose 5-phosphate</name>
        <dbReference type="ChEBI" id="CHEBI:58121"/>
    </ligand>
</feature>
<comment type="similarity">
    <text evidence="1">Belongs to the LacAB/RpiB family.</text>
</comment>
<dbReference type="GO" id="GO:0005975">
    <property type="term" value="P:carbohydrate metabolic process"/>
    <property type="evidence" value="ECO:0007669"/>
    <property type="project" value="InterPro"/>
</dbReference>
<reference evidence="5 6" key="1">
    <citation type="journal article" date="2013" name="BMC Genomics">
        <title>Comparative genomics of Campylobacter concisus isolates reveals genetic diversity and provides insights into disease association.</title>
        <authorList>
            <person name="Deshpande N.P."/>
            <person name="Kaakoush N.O."/>
            <person name="Wilkins M.R."/>
            <person name="Mitchell H.M."/>
        </authorList>
    </citation>
    <scope>NUCLEOTIDE SEQUENCE [LARGE SCALE GENOMIC DNA]</scope>
    <source>
        <strain evidence="5 6">UNSWCS</strain>
    </source>
</reference>
<comment type="caution">
    <text evidence="5">The sequence shown here is derived from an EMBL/GenBank/DDBJ whole genome shotgun (WGS) entry which is preliminary data.</text>
</comment>
<feature type="active site" description="Proton donor" evidence="3">
    <location>
        <position position="111"/>
    </location>
</feature>
<feature type="binding site" evidence="4">
    <location>
        <position position="112"/>
    </location>
    <ligand>
        <name>D-ribulose 5-phosphate</name>
        <dbReference type="ChEBI" id="CHEBI:58121"/>
    </ligand>
</feature>
<dbReference type="InterPro" id="IPR004785">
    <property type="entry name" value="RpiB"/>
</dbReference>
<evidence type="ECO:0000313" key="5">
    <source>
        <dbReference type="EMBL" id="ERJ28829.1"/>
    </source>
</evidence>
<organism evidence="5 6">
    <name type="scientific">Campylobacter concisus UNSWCS</name>
    <dbReference type="NCBI Taxonomy" id="1242968"/>
    <lineage>
        <taxon>Bacteria</taxon>
        <taxon>Pseudomonadati</taxon>
        <taxon>Campylobacterota</taxon>
        <taxon>Epsilonproteobacteria</taxon>
        <taxon>Campylobacterales</taxon>
        <taxon>Campylobacteraceae</taxon>
        <taxon>Campylobacter</taxon>
    </lineage>
</organism>
<dbReference type="PATRIC" id="fig|1242968.3.peg.1148"/>
<dbReference type="NCBIfam" id="TIGR01120">
    <property type="entry name" value="rpiB"/>
    <property type="match status" value="1"/>
</dbReference>
<dbReference type="Pfam" id="PF02502">
    <property type="entry name" value="LacAB_rpiB"/>
    <property type="match status" value="1"/>
</dbReference>
<evidence type="ECO:0000313" key="6">
    <source>
        <dbReference type="Proteomes" id="UP000016620"/>
    </source>
</evidence>
<dbReference type="PIRSF" id="PIRSF005384">
    <property type="entry name" value="RpiB_LacA_B"/>
    <property type="match status" value="1"/>
</dbReference>
<feature type="binding site" evidence="4">
    <location>
        <position position="149"/>
    </location>
    <ligand>
        <name>D-ribulose 5-phosphate</name>
        <dbReference type="ChEBI" id="CHEBI:58121"/>
    </ligand>
</feature>
<dbReference type="NCBIfam" id="TIGR00689">
    <property type="entry name" value="rpiB_lacA_lacB"/>
    <property type="match status" value="1"/>
</dbReference>
<evidence type="ECO:0000256" key="1">
    <source>
        <dbReference type="ARBA" id="ARBA00008754"/>
    </source>
</evidence>
<dbReference type="PANTHER" id="PTHR30345:SF0">
    <property type="entry name" value="DNA DAMAGE-REPAIR_TOLERATION PROTEIN DRT102"/>
    <property type="match status" value="1"/>
</dbReference>
<dbReference type="PANTHER" id="PTHR30345">
    <property type="entry name" value="RIBOSE-5-PHOSPHATE ISOMERASE B"/>
    <property type="match status" value="1"/>
</dbReference>
<feature type="active site" description="Proton acceptor" evidence="3">
    <location>
        <position position="78"/>
    </location>
</feature>
<protein>
    <submittedName>
        <fullName evidence="5">Ribose 5-phosphate isomerase B</fullName>
    </submittedName>
</protein>
<name>U2GL45_9BACT</name>
<dbReference type="Gene3D" id="3.40.1400.10">
    <property type="entry name" value="Sugar-phosphate isomerase, RpiB/LacA/LacB"/>
    <property type="match status" value="1"/>
</dbReference>
<feature type="binding site" evidence="4">
    <location>
        <position position="122"/>
    </location>
    <ligand>
        <name>D-ribulose 5-phosphate</name>
        <dbReference type="ChEBI" id="CHEBI:58121"/>
    </ligand>
</feature>
<dbReference type="Proteomes" id="UP000016620">
    <property type="component" value="Unassembled WGS sequence"/>
</dbReference>
<gene>
    <name evidence="5" type="ORF">UNSWCS_110</name>
</gene>
<sequence>MTIINKKFNGLFMKIDKVFLASDHAGFELKNELKEAIKGLGYEVVDLGTNDKNSVDYPDYAHLLASKLEPNCYGVLVCGTGIGISIAANRHENVRCALCHDEFTARLAREHNDANVIAFGARVIGAGVAISAIEAFLKTEFAGGRHERRVKKIELEASK</sequence>